<name>E8ZKN4_MYCHL</name>
<protein>
    <submittedName>
        <fullName evidence="1">Uncharacterized protein</fullName>
    </submittedName>
</protein>
<proteinExistence type="predicted"/>
<evidence type="ECO:0000313" key="2">
    <source>
        <dbReference type="Proteomes" id="UP000008637"/>
    </source>
</evidence>
<gene>
    <name evidence="1" type="ordered locus">HF1_01920</name>
</gene>
<sequence length="205" mass="22784">MKGAYVATSLAGVGTVGGASALYFYKEDGSVETLRSKFAGALIKSDETNIWDSKWEALKKGSVSGDNVNIKLALSKKDESDPTAGKDALKRGCLELYDSLFINREDKNFLDFKSYCSKNNKDKGNATTWITQEHSNAAWTTKWTSLKQHTGDIDSELGVIKGKSSESGQDTERQKEIKNWCDKVAVELFESESVRYNNFLTYCKT</sequence>
<dbReference type="Proteomes" id="UP000008637">
    <property type="component" value="Chromosome"/>
</dbReference>
<keyword evidence="2" id="KW-1185">Reference proteome</keyword>
<dbReference type="HOGENOM" id="CLU_096783_0_0_14"/>
<dbReference type="EMBL" id="FR773153">
    <property type="protein sequence ID" value="CBY92200.1"/>
    <property type="molecule type" value="Genomic_DNA"/>
</dbReference>
<dbReference type="OrthoDB" id="9823140at2"/>
<dbReference type="AlphaFoldDB" id="E8ZKN4"/>
<evidence type="ECO:0000313" key="1">
    <source>
        <dbReference type="EMBL" id="CBY92200.1"/>
    </source>
</evidence>
<reference evidence="1 2" key="1">
    <citation type="journal article" date="2011" name="J. Bacteriol.">
        <title>Complete genome sequence of Mycoplasma haemofelis, a hemotropic mycoplasma.</title>
        <authorList>
            <person name="Barker E.N."/>
            <person name="Helps C.R."/>
            <person name="Peters I.R."/>
            <person name="Darby A.C."/>
            <person name="Radford A.D."/>
            <person name="Tasker S."/>
        </authorList>
    </citation>
    <scope>NUCLEOTIDE SEQUENCE [LARGE SCALE GENOMIC DNA]</scope>
    <source>
        <strain evidence="1 2">Langford 1</strain>
    </source>
</reference>
<organism evidence="1 2">
    <name type="scientific">Mycoplasma haemofelis (strain Langford 1)</name>
    <name type="common">Haemobartonella felis</name>
    <dbReference type="NCBI Taxonomy" id="941640"/>
    <lineage>
        <taxon>Bacteria</taxon>
        <taxon>Bacillati</taxon>
        <taxon>Mycoplasmatota</taxon>
        <taxon>Mollicutes</taxon>
        <taxon>Mycoplasmataceae</taxon>
        <taxon>Mycoplasma</taxon>
    </lineage>
</organism>
<dbReference type="KEGG" id="mha:HF1_01920"/>
<accession>E8ZKN4</accession>